<dbReference type="InterPro" id="IPR011249">
    <property type="entry name" value="Metalloenz_LuxS/M16"/>
</dbReference>
<dbReference type="VEuPathDB" id="VectorBase:AMAM002469"/>
<dbReference type="Proteomes" id="UP000075901">
    <property type="component" value="Unassembled WGS sequence"/>
</dbReference>
<evidence type="ECO:0000313" key="2">
    <source>
        <dbReference type="EnsemblMetazoa" id="AMAM002469-PA"/>
    </source>
</evidence>
<organism evidence="2 3">
    <name type="scientific">Anopheles maculatus</name>
    <dbReference type="NCBI Taxonomy" id="74869"/>
    <lineage>
        <taxon>Eukaryota</taxon>
        <taxon>Metazoa</taxon>
        <taxon>Ecdysozoa</taxon>
        <taxon>Arthropoda</taxon>
        <taxon>Hexapoda</taxon>
        <taxon>Insecta</taxon>
        <taxon>Pterygota</taxon>
        <taxon>Neoptera</taxon>
        <taxon>Endopterygota</taxon>
        <taxon>Diptera</taxon>
        <taxon>Nematocera</taxon>
        <taxon>Culicoidea</taxon>
        <taxon>Culicidae</taxon>
        <taxon>Anophelinae</taxon>
        <taxon>Anopheles</taxon>
        <taxon>Anopheles maculatus group</taxon>
    </lineage>
</organism>
<proteinExistence type="predicted"/>
<dbReference type="PANTHER" id="PTHR43016:SF16">
    <property type="entry name" value="METALLOPROTEASE, PUTATIVE (AFU_ORTHOLOGUE AFUA_4G07610)-RELATED"/>
    <property type="match status" value="1"/>
</dbReference>
<name>A0A182S9P6_9DIPT</name>
<dbReference type="EnsemblMetazoa" id="AMAM002469-RA">
    <property type="protein sequence ID" value="AMAM002469-PA"/>
    <property type="gene ID" value="AMAM002469"/>
</dbReference>
<dbReference type="InterPro" id="IPR007863">
    <property type="entry name" value="Peptidase_M16_C"/>
</dbReference>
<reference evidence="2" key="2">
    <citation type="submission" date="2020-05" db="UniProtKB">
        <authorList>
            <consortium name="EnsemblMetazoa"/>
        </authorList>
    </citation>
    <scope>IDENTIFICATION</scope>
    <source>
        <strain evidence="2">maculatus3</strain>
    </source>
</reference>
<evidence type="ECO:0000259" key="1">
    <source>
        <dbReference type="Pfam" id="PF05193"/>
    </source>
</evidence>
<dbReference type="SUPFAM" id="SSF63411">
    <property type="entry name" value="LuxS/MPP-like metallohydrolase"/>
    <property type="match status" value="2"/>
</dbReference>
<protein>
    <recommendedName>
        <fullName evidence="1">Peptidase M16 C-terminal domain-containing protein</fullName>
    </recommendedName>
</protein>
<keyword evidence="3" id="KW-1185">Reference proteome</keyword>
<dbReference type="Gene3D" id="3.30.830.10">
    <property type="entry name" value="Metalloenzyme, LuxS/M16 peptidase-like"/>
    <property type="match status" value="2"/>
</dbReference>
<evidence type="ECO:0000313" key="3">
    <source>
        <dbReference type="Proteomes" id="UP000075901"/>
    </source>
</evidence>
<feature type="domain" description="Peptidase M16 C-terminal" evidence="1">
    <location>
        <begin position="261"/>
        <end position="348"/>
    </location>
</feature>
<dbReference type="Pfam" id="PF05193">
    <property type="entry name" value="Peptidase_M16_C"/>
    <property type="match status" value="1"/>
</dbReference>
<dbReference type="GO" id="GO:0046872">
    <property type="term" value="F:metal ion binding"/>
    <property type="evidence" value="ECO:0007669"/>
    <property type="project" value="InterPro"/>
</dbReference>
<reference evidence="3" key="1">
    <citation type="submission" date="2013-09" db="EMBL/GenBank/DDBJ databases">
        <title>The Genome Sequence of Anopheles maculatus species B.</title>
        <authorList>
            <consortium name="The Broad Institute Genomics Platform"/>
            <person name="Neafsey D.E."/>
            <person name="Besansky N."/>
            <person name="Howell P."/>
            <person name="Walton C."/>
            <person name="Young S.K."/>
            <person name="Zeng Q."/>
            <person name="Gargeya S."/>
            <person name="Fitzgerald M."/>
            <person name="Haas B."/>
            <person name="Abouelleil A."/>
            <person name="Allen A.W."/>
            <person name="Alvarado L."/>
            <person name="Arachchi H.M."/>
            <person name="Berlin A.M."/>
            <person name="Chapman S.B."/>
            <person name="Gainer-Dewar J."/>
            <person name="Goldberg J."/>
            <person name="Griggs A."/>
            <person name="Gujja S."/>
            <person name="Hansen M."/>
            <person name="Howarth C."/>
            <person name="Imamovic A."/>
            <person name="Ireland A."/>
            <person name="Larimer J."/>
            <person name="McCowan C."/>
            <person name="Murphy C."/>
            <person name="Pearson M."/>
            <person name="Poon T.W."/>
            <person name="Priest M."/>
            <person name="Roberts A."/>
            <person name="Saif S."/>
            <person name="Shea T."/>
            <person name="Sisk P."/>
            <person name="Sykes S."/>
            <person name="Wortman J."/>
            <person name="Nusbaum C."/>
            <person name="Birren B."/>
        </authorList>
    </citation>
    <scope>NUCLEOTIDE SEQUENCE [LARGE SCALE GENOMIC DNA]</scope>
    <source>
        <strain evidence="3">maculatus3</strain>
    </source>
</reference>
<dbReference type="AlphaFoldDB" id="A0A182S9P6"/>
<dbReference type="PANTHER" id="PTHR43016">
    <property type="entry name" value="PRESEQUENCE PROTEASE"/>
    <property type="match status" value="1"/>
</dbReference>
<accession>A0A182S9P6</accession>
<dbReference type="FunFam" id="3.30.830.10:FF:000036">
    <property type="entry name" value="Putative zinc metalloprotease"/>
    <property type="match status" value="1"/>
</dbReference>
<sequence length="464" mass="52034">MVAFLLQLKVMMYTEPLSVELRSYLVLLLELLTESPIRRGDTLIPYEEVVSTLESNTVETMTDLGFSSSSRFSVGAYSSTATLYMQVVREKYTTGIELMTELLHQTEFTAERVKVCATKLINEVAQAKREGNSIAKDILKAMRYRKESNVRISSLLKQSKFLSSLLEMLEKPETARTVIENLNKVRSILTLPENLAIHMAADWQAMKELGIDLIAPWKRLVQPTSGVDKIAKSLPDWEHMEKNNEALKPYTGVIVGLGSVESAFMFRTCQAITDFNDPDLVPLLLFLQYLTQLEGPLWRQIRGQGLAYGYNIVPRPNEGLLYFTLYRASNVVAAYQEAVSIMEKQVGEGAEWDTTLLESARSSLIFEIIARENSIEKVVNTSMLTSFKGVPVGYNQSLVRQVGKVTKEDLQRVGNRYVRHLFTGTDTCTAIVCHPDKATDIASAFKNMGSPLKVETSLEDSILA</sequence>